<evidence type="ECO:0000313" key="16">
    <source>
        <dbReference type="EMBL" id="CAF0910260.1"/>
    </source>
</evidence>
<feature type="compositionally biased region" description="Polar residues" evidence="13">
    <location>
        <begin position="884"/>
        <end position="895"/>
    </location>
</feature>
<feature type="domain" description="PHD-type" evidence="14">
    <location>
        <begin position="129"/>
        <end position="177"/>
    </location>
</feature>
<dbReference type="FunFam" id="3.30.60.60:FF:000001">
    <property type="entry name" value="Histone acetyltransferase"/>
    <property type="match status" value="1"/>
</dbReference>
<feature type="region of interest" description="Disordered" evidence="13">
    <location>
        <begin position="908"/>
        <end position="942"/>
    </location>
</feature>
<keyword evidence="5" id="KW-0479">Metal-binding</keyword>
<sequence>MCMHALFWLIDESYFNIILLRLLYSNDLTEQLQMVAKGSADRRSSSSTGSSTKRRISSTTTSTHEKKKIVKPMGVCSFCLGDEDKNAQGIPEDMISCAECGNCGHPSCLKYSDRLIEKIKTLQWQCLDCKKCIVCHKGDDSLLFCDLCDAAIHPKCCTPPLNHVPKGEFACANCRQDGTVKAAKQKSLKKTASKRSLRSQNSSEEDIPPVITRPVAQLIDGMSNFFLPKKDKMNNIQRQQSIQKAMKYLRNKPSNSKALKRLQTIPLTKKKSQSLARSILASSKIPRIRRKPLNLTDDSPSNSQTNPSTSVRRSGIKKSITSEPETASSRSIRRSGTHASEDSTKANASRLSKKRKHSISPTPSTPVGTKKRTKDASSIKKSPSKRKEAKVEEAESENEDTDDEQKATVSKRKLNLDLSKYTTPPGFLNDSLPDTIVAHDVYLFLDARKNSTKLISDCSEQYRHSTDVVEDDVNNTRWPPYIVFGSELIKTWYSSSYPQEYARVPRLFVCEFCLKYMKCEQVYDRHRKKCQTFHPPANEIYHKDDLSVFEVDGNINRIYCQNLCLLAKLFLDHKTLYYDVEPFLFYVLTKNDSNGCHFLGYFSKEKHCPQKYNLSCITVLPNCQRRGYGRFLIELSYLLSQKENQIGTPERPLSTHGAQTYEAYWKVKIVQQLLNYYHKEYTKCTIKNLMNETGMAPDDILDTLQNLGCLTMYSNEKPVIHVDITKMEQIMRTEKSKHAHWVSLDGEFLRFTPVLKPILLINDENSYENQTKMIEVVFRKIESDPSESAGNMTDAVDHGNTTETVRIVRRRKFGRKRRSVYVKCRAANKSGTNTENHHTDEHSQEYISRRRDSLVNESTKDATEDDDGEEKEKEEEEKIRSPITPKSPSKQPTFKQLTMDQFLKKLPETSAKTEQPKSEKIFDLSPKTNDNEEAHIDVQTDNNEEFRLPRRTKRLSNTPHVSKSETDLTKMANGATISETLKKSIPYNQDFLLRQISDGTEKSNDSSPAPVNSPLPFKKRAWTSSNVQALIDPPISSSTSTKKNDPPNLSRETSLTTPSSTSDALANPLLTSSSSINSTDEETKIARIESQLKTTVEAVKEVDAIDDQPPSLTSPTSMIVSQSNHYNYSTRSSVARQQQQQLLHQQQQPMALNSFDSSTNMNYNFGQAMYPYPYSSVPPIDMSPYYCSPSGIPMNYMPYYPTSSPPMYPTNQQMCYSPNGINSHPYTGNSTTPTASYNYPTPQSSSNRRR</sequence>
<dbReference type="GO" id="GO:0040029">
    <property type="term" value="P:epigenetic regulation of gene expression"/>
    <property type="evidence" value="ECO:0007669"/>
    <property type="project" value="UniProtKB-ARBA"/>
</dbReference>
<dbReference type="PANTHER" id="PTHR10615">
    <property type="entry name" value="HISTONE ACETYLTRANSFERASE"/>
    <property type="match status" value="1"/>
</dbReference>
<dbReference type="Gene3D" id="3.40.630.30">
    <property type="match status" value="1"/>
</dbReference>
<dbReference type="GO" id="GO:0004402">
    <property type="term" value="F:histone acetyltransferase activity"/>
    <property type="evidence" value="ECO:0007669"/>
    <property type="project" value="InterPro"/>
</dbReference>
<dbReference type="Gene3D" id="3.30.40.10">
    <property type="entry name" value="Zinc/RING finger domain, C3HC4 (zinc finger)"/>
    <property type="match status" value="1"/>
</dbReference>
<dbReference type="InterPro" id="IPR001965">
    <property type="entry name" value="Znf_PHD"/>
</dbReference>
<keyword evidence="9" id="KW-0007">Acetylation</keyword>
<feature type="compositionally biased region" description="Polar residues" evidence="13">
    <location>
        <begin position="319"/>
        <end position="330"/>
    </location>
</feature>
<keyword evidence="6 12" id="KW-0863">Zinc-finger</keyword>
<evidence type="ECO:0000256" key="6">
    <source>
        <dbReference type="ARBA" id="ARBA00022771"/>
    </source>
</evidence>
<dbReference type="GO" id="GO:0008270">
    <property type="term" value="F:zinc ion binding"/>
    <property type="evidence" value="ECO:0007669"/>
    <property type="project" value="UniProtKB-KW"/>
</dbReference>
<feature type="compositionally biased region" description="Basic and acidic residues" evidence="13">
    <location>
        <begin position="835"/>
        <end position="862"/>
    </location>
</feature>
<evidence type="ECO:0000256" key="11">
    <source>
        <dbReference type="PIRSR" id="PIRSR602717-51"/>
    </source>
</evidence>
<dbReference type="InterPro" id="IPR011011">
    <property type="entry name" value="Znf_FYVE_PHD"/>
</dbReference>
<comment type="subcellular location">
    <subcellularLocation>
        <location evidence="1">Nucleus</location>
    </subcellularLocation>
</comment>
<feature type="region of interest" description="Disordered" evidence="13">
    <location>
        <begin position="784"/>
        <end position="809"/>
    </location>
</feature>
<dbReference type="Pfam" id="PF00628">
    <property type="entry name" value="PHD"/>
    <property type="match status" value="2"/>
</dbReference>
<keyword evidence="7" id="KW-0862">Zinc</keyword>
<feature type="compositionally biased region" description="Basic residues" evidence="13">
    <location>
        <begin position="185"/>
        <end position="197"/>
    </location>
</feature>
<feature type="region of interest" description="Disordered" evidence="13">
    <location>
        <begin position="824"/>
        <end position="895"/>
    </location>
</feature>
<dbReference type="GO" id="GO:0005634">
    <property type="term" value="C:nucleus"/>
    <property type="evidence" value="ECO:0007669"/>
    <property type="project" value="UniProtKB-SubCell"/>
</dbReference>
<dbReference type="GO" id="GO:0003712">
    <property type="term" value="F:transcription coregulator activity"/>
    <property type="evidence" value="ECO:0007669"/>
    <property type="project" value="TreeGrafter"/>
</dbReference>
<dbReference type="EMBL" id="CAJNOJ010000035">
    <property type="protein sequence ID" value="CAF0910260.1"/>
    <property type="molecule type" value="Genomic_DNA"/>
</dbReference>
<feature type="region of interest" description="Disordered" evidence="13">
    <location>
        <begin position="1029"/>
        <end position="1082"/>
    </location>
</feature>
<feature type="active site" description="Proton donor/acceptor" evidence="11">
    <location>
        <position position="650"/>
    </location>
</feature>
<evidence type="ECO:0000256" key="4">
    <source>
        <dbReference type="ARBA" id="ARBA00022679"/>
    </source>
</evidence>
<dbReference type="InterPro" id="IPR019787">
    <property type="entry name" value="Znf_PHD-finger"/>
</dbReference>
<dbReference type="SUPFAM" id="SSF55729">
    <property type="entry name" value="Acyl-CoA N-acyltransferases (Nat)"/>
    <property type="match status" value="1"/>
</dbReference>
<evidence type="ECO:0000256" key="1">
    <source>
        <dbReference type="ARBA" id="ARBA00004123"/>
    </source>
</evidence>
<evidence type="ECO:0000256" key="12">
    <source>
        <dbReference type="PROSITE-ProRule" id="PRU00146"/>
    </source>
</evidence>
<dbReference type="FunFam" id="3.40.630.30:FF:000001">
    <property type="entry name" value="Histone acetyltransferase"/>
    <property type="match status" value="1"/>
</dbReference>
<feature type="domain" description="MYST-type HAT" evidence="15">
    <location>
        <begin position="474"/>
        <end position="753"/>
    </location>
</feature>
<name>A0A814A801_ADIRI</name>
<evidence type="ECO:0000256" key="8">
    <source>
        <dbReference type="ARBA" id="ARBA00022853"/>
    </source>
</evidence>
<dbReference type="InterPro" id="IPR036388">
    <property type="entry name" value="WH-like_DNA-bd_sf"/>
</dbReference>
<feature type="compositionally biased region" description="Basic and acidic residues" evidence="13">
    <location>
        <begin position="929"/>
        <end position="942"/>
    </location>
</feature>
<gene>
    <name evidence="16" type="ORF">EDS130_LOCUS10237</name>
</gene>
<dbReference type="Gene3D" id="3.30.60.60">
    <property type="entry name" value="N-acetyl transferase-like"/>
    <property type="match status" value="1"/>
</dbReference>
<reference evidence="16" key="1">
    <citation type="submission" date="2021-02" db="EMBL/GenBank/DDBJ databases">
        <authorList>
            <person name="Nowell W R."/>
        </authorList>
    </citation>
    <scope>NUCLEOTIDE SEQUENCE</scope>
</reference>
<evidence type="ECO:0000256" key="13">
    <source>
        <dbReference type="SAM" id="MobiDB-lite"/>
    </source>
</evidence>
<dbReference type="AlphaFoldDB" id="A0A814A801"/>
<dbReference type="GO" id="GO:0003682">
    <property type="term" value="F:chromatin binding"/>
    <property type="evidence" value="ECO:0007669"/>
    <property type="project" value="TreeGrafter"/>
</dbReference>
<dbReference type="InterPro" id="IPR040706">
    <property type="entry name" value="Zf-MYST"/>
</dbReference>
<dbReference type="CDD" id="cd15618">
    <property type="entry name" value="PHD1_MOZ_MORF"/>
    <property type="match status" value="1"/>
</dbReference>
<feature type="compositionally biased region" description="Acidic residues" evidence="13">
    <location>
        <begin position="394"/>
        <end position="403"/>
    </location>
</feature>
<keyword evidence="10" id="KW-0539">Nucleus</keyword>
<dbReference type="SUPFAM" id="SSF57903">
    <property type="entry name" value="FYVE/PHD zinc finger"/>
    <property type="match status" value="1"/>
</dbReference>
<evidence type="ECO:0000256" key="9">
    <source>
        <dbReference type="ARBA" id="ARBA00022990"/>
    </source>
</evidence>
<accession>A0A814A801</accession>
<keyword evidence="8" id="KW-0156">Chromatin regulator</keyword>
<dbReference type="InterPro" id="IPR050603">
    <property type="entry name" value="MYST_HAT"/>
</dbReference>
<dbReference type="PROSITE" id="PS51726">
    <property type="entry name" value="MYST_HAT"/>
    <property type="match status" value="1"/>
</dbReference>
<dbReference type="GO" id="GO:0070775">
    <property type="term" value="C:H3 histone acetyltransferase complex"/>
    <property type="evidence" value="ECO:0007669"/>
    <property type="project" value="UniProtKB-ARBA"/>
</dbReference>
<feature type="compositionally biased region" description="Polar residues" evidence="13">
    <location>
        <begin position="1050"/>
        <end position="1078"/>
    </location>
</feature>
<evidence type="ECO:0000259" key="15">
    <source>
        <dbReference type="PROSITE" id="PS51726"/>
    </source>
</evidence>
<feature type="compositionally biased region" description="Acidic residues" evidence="13">
    <location>
        <begin position="863"/>
        <end position="875"/>
    </location>
</feature>
<protein>
    <recommendedName>
        <fullName evidence="3">histone acetyltransferase</fullName>
        <ecNumber evidence="3">2.3.1.48</ecNumber>
    </recommendedName>
</protein>
<dbReference type="InterPro" id="IPR013083">
    <property type="entry name" value="Znf_RING/FYVE/PHD"/>
</dbReference>
<dbReference type="PANTHER" id="PTHR10615:SF217">
    <property type="entry name" value="HISTONE ACETYLTRANSFERASE"/>
    <property type="match status" value="1"/>
</dbReference>
<organism evidence="16 17">
    <name type="scientific">Adineta ricciae</name>
    <name type="common">Rotifer</name>
    <dbReference type="NCBI Taxonomy" id="249248"/>
    <lineage>
        <taxon>Eukaryota</taxon>
        <taxon>Metazoa</taxon>
        <taxon>Spiralia</taxon>
        <taxon>Gnathifera</taxon>
        <taxon>Rotifera</taxon>
        <taxon>Eurotatoria</taxon>
        <taxon>Bdelloidea</taxon>
        <taxon>Adinetida</taxon>
        <taxon>Adinetidae</taxon>
        <taxon>Adineta</taxon>
    </lineage>
</organism>
<comment type="similarity">
    <text evidence="2">Belongs to the MYST (SAS/MOZ) family.</text>
</comment>
<dbReference type="InterPro" id="IPR016181">
    <property type="entry name" value="Acyl_CoA_acyltransferase"/>
</dbReference>
<dbReference type="Pfam" id="PF01853">
    <property type="entry name" value="MOZ_SAS"/>
    <property type="match status" value="1"/>
</dbReference>
<feature type="region of interest" description="Disordered" evidence="13">
    <location>
        <begin position="185"/>
        <end position="208"/>
    </location>
</feature>
<feature type="domain" description="PHD-type" evidence="14">
    <location>
        <begin position="73"/>
        <end position="132"/>
    </location>
</feature>
<evidence type="ECO:0000259" key="14">
    <source>
        <dbReference type="PROSITE" id="PS50016"/>
    </source>
</evidence>
<dbReference type="Gene3D" id="1.10.10.10">
    <property type="entry name" value="Winged helix-like DNA-binding domain superfamily/Winged helix DNA-binding domain"/>
    <property type="match status" value="1"/>
</dbReference>
<feature type="compositionally biased region" description="Low complexity" evidence="13">
    <location>
        <begin position="45"/>
        <end position="62"/>
    </location>
</feature>
<feature type="region of interest" description="Disordered" evidence="13">
    <location>
        <begin position="1219"/>
        <end position="1250"/>
    </location>
</feature>
<evidence type="ECO:0000256" key="2">
    <source>
        <dbReference type="ARBA" id="ARBA00010107"/>
    </source>
</evidence>
<feature type="region of interest" description="Disordered" evidence="13">
    <location>
        <begin position="39"/>
        <end position="66"/>
    </location>
</feature>
<evidence type="ECO:0000256" key="3">
    <source>
        <dbReference type="ARBA" id="ARBA00013184"/>
    </source>
</evidence>
<dbReference type="PROSITE" id="PS50016">
    <property type="entry name" value="ZF_PHD_2"/>
    <property type="match status" value="2"/>
</dbReference>
<feature type="region of interest" description="Disordered" evidence="13">
    <location>
        <begin position="269"/>
        <end position="410"/>
    </location>
</feature>
<comment type="caution">
    <text evidence="16">The sequence shown here is derived from an EMBL/GenBank/DDBJ whole genome shotgun (WGS) entry which is preliminary data.</text>
</comment>
<evidence type="ECO:0000256" key="10">
    <source>
        <dbReference type="ARBA" id="ARBA00023242"/>
    </source>
</evidence>
<dbReference type="SMART" id="SM00249">
    <property type="entry name" value="PHD"/>
    <property type="match status" value="2"/>
</dbReference>
<dbReference type="InterPro" id="IPR002717">
    <property type="entry name" value="HAT_MYST-type"/>
</dbReference>
<dbReference type="GO" id="GO:0006357">
    <property type="term" value="P:regulation of transcription by RNA polymerase II"/>
    <property type="evidence" value="ECO:0007669"/>
    <property type="project" value="TreeGrafter"/>
</dbReference>
<evidence type="ECO:0000313" key="17">
    <source>
        <dbReference type="Proteomes" id="UP000663852"/>
    </source>
</evidence>
<evidence type="ECO:0000256" key="5">
    <source>
        <dbReference type="ARBA" id="ARBA00022723"/>
    </source>
</evidence>
<proteinExistence type="inferred from homology"/>
<dbReference type="Proteomes" id="UP000663852">
    <property type="component" value="Unassembled WGS sequence"/>
</dbReference>
<keyword evidence="4" id="KW-0808">Transferase</keyword>
<dbReference type="EC" id="2.3.1.48" evidence="3"/>
<dbReference type="Pfam" id="PF17772">
    <property type="entry name" value="zf-MYST"/>
    <property type="match status" value="1"/>
</dbReference>
<feature type="compositionally biased region" description="Low complexity" evidence="13">
    <location>
        <begin position="297"/>
        <end position="310"/>
    </location>
</feature>
<evidence type="ECO:0000256" key="7">
    <source>
        <dbReference type="ARBA" id="ARBA00022833"/>
    </source>
</evidence>
<dbReference type="OrthoDB" id="787137at2759"/>